<sequence>MQSCPNIGGREIRRRLHIGYFSLFLTIATVLYIFIYNDGQLRLLVFFPSLVMSIVLFEALDKTCIVNAYFGIKNMGEKKYRERNFDSLKVQRFKSLIIIVKGIITAIIITAIINFIPLTL</sequence>
<feature type="transmembrane region" description="Helical" evidence="1">
    <location>
        <begin position="93"/>
        <end position="116"/>
    </location>
</feature>
<keyword evidence="1" id="KW-0812">Transmembrane</keyword>
<keyword evidence="1" id="KW-1133">Transmembrane helix</keyword>
<accession>A0A382A4A4</accession>
<proteinExistence type="predicted"/>
<dbReference type="AlphaFoldDB" id="A0A382A4A4"/>
<dbReference type="EMBL" id="UINC01023668">
    <property type="protein sequence ID" value="SVA95783.1"/>
    <property type="molecule type" value="Genomic_DNA"/>
</dbReference>
<evidence type="ECO:0000313" key="2">
    <source>
        <dbReference type="EMBL" id="SVA95783.1"/>
    </source>
</evidence>
<name>A0A382A4A4_9ZZZZ</name>
<reference evidence="2" key="1">
    <citation type="submission" date="2018-05" db="EMBL/GenBank/DDBJ databases">
        <authorList>
            <person name="Lanie J.A."/>
            <person name="Ng W.-L."/>
            <person name="Kazmierczak K.M."/>
            <person name="Andrzejewski T.M."/>
            <person name="Davidsen T.M."/>
            <person name="Wayne K.J."/>
            <person name="Tettelin H."/>
            <person name="Glass J.I."/>
            <person name="Rusch D."/>
            <person name="Podicherti R."/>
            <person name="Tsui H.-C.T."/>
            <person name="Winkler M.E."/>
        </authorList>
    </citation>
    <scope>NUCLEOTIDE SEQUENCE</scope>
</reference>
<keyword evidence="1" id="KW-0472">Membrane</keyword>
<feature type="transmembrane region" description="Helical" evidence="1">
    <location>
        <begin position="43"/>
        <end position="72"/>
    </location>
</feature>
<organism evidence="2">
    <name type="scientific">marine metagenome</name>
    <dbReference type="NCBI Taxonomy" id="408172"/>
    <lineage>
        <taxon>unclassified sequences</taxon>
        <taxon>metagenomes</taxon>
        <taxon>ecological metagenomes</taxon>
    </lineage>
</organism>
<feature type="transmembrane region" description="Helical" evidence="1">
    <location>
        <begin position="18"/>
        <end position="37"/>
    </location>
</feature>
<protein>
    <submittedName>
        <fullName evidence="2">Uncharacterized protein</fullName>
    </submittedName>
</protein>
<evidence type="ECO:0000256" key="1">
    <source>
        <dbReference type="SAM" id="Phobius"/>
    </source>
</evidence>
<gene>
    <name evidence="2" type="ORF">METZ01_LOCUS148637</name>
</gene>